<dbReference type="Gene3D" id="3.40.30.10">
    <property type="entry name" value="Glutaredoxin"/>
    <property type="match status" value="1"/>
</dbReference>
<keyword evidence="3" id="KW-1185">Reference proteome</keyword>
<dbReference type="RefSeq" id="WP_344796660.1">
    <property type="nucleotide sequence ID" value="NZ_BAABBN010000004.1"/>
</dbReference>
<evidence type="ECO:0000313" key="3">
    <source>
        <dbReference type="Proteomes" id="UP001501565"/>
    </source>
</evidence>
<dbReference type="Pfam" id="PF13417">
    <property type="entry name" value="GST_N_3"/>
    <property type="match status" value="1"/>
</dbReference>
<dbReference type="InterPro" id="IPR036249">
    <property type="entry name" value="Thioredoxin-like_sf"/>
</dbReference>
<evidence type="ECO:0000313" key="2">
    <source>
        <dbReference type="EMBL" id="GAA3918972.1"/>
    </source>
</evidence>
<sequence>MLRVVRAILGALILFFNWVFTPRGVKRAPQAQAKIDSETKNLALYQYKSCPFCVKVRRSMKRNSLNIETRDAKRVASHKDELVNGGGALKVPCLRIEDEKGEVSWMYESSDIIQYLESRFSTPQTS</sequence>
<dbReference type="Proteomes" id="UP001501565">
    <property type="component" value="Unassembled WGS sequence"/>
</dbReference>
<organism evidence="2 3">
    <name type="scientific">Litoribacillus peritrichatus</name>
    <dbReference type="NCBI Taxonomy" id="718191"/>
    <lineage>
        <taxon>Bacteria</taxon>
        <taxon>Pseudomonadati</taxon>
        <taxon>Pseudomonadota</taxon>
        <taxon>Gammaproteobacteria</taxon>
        <taxon>Oceanospirillales</taxon>
        <taxon>Oceanospirillaceae</taxon>
        <taxon>Litoribacillus</taxon>
    </lineage>
</organism>
<feature type="domain" description="GST N-terminal" evidence="1">
    <location>
        <begin position="44"/>
        <end position="123"/>
    </location>
</feature>
<proteinExistence type="predicted"/>
<name>A0ABP7MB57_9GAMM</name>
<gene>
    <name evidence="2" type="ORF">GCM10022277_12870</name>
</gene>
<dbReference type="InterPro" id="IPR004045">
    <property type="entry name" value="Glutathione_S-Trfase_N"/>
</dbReference>
<accession>A0ABP7MB57</accession>
<dbReference type="EMBL" id="BAABBN010000004">
    <property type="protein sequence ID" value="GAA3918972.1"/>
    <property type="molecule type" value="Genomic_DNA"/>
</dbReference>
<reference evidence="3" key="1">
    <citation type="journal article" date="2019" name="Int. J. Syst. Evol. Microbiol.">
        <title>The Global Catalogue of Microorganisms (GCM) 10K type strain sequencing project: providing services to taxonomists for standard genome sequencing and annotation.</title>
        <authorList>
            <consortium name="The Broad Institute Genomics Platform"/>
            <consortium name="The Broad Institute Genome Sequencing Center for Infectious Disease"/>
            <person name="Wu L."/>
            <person name="Ma J."/>
        </authorList>
    </citation>
    <scope>NUCLEOTIDE SEQUENCE [LARGE SCALE GENOMIC DNA]</scope>
    <source>
        <strain evidence="3">JCM 17551</strain>
    </source>
</reference>
<evidence type="ECO:0000259" key="1">
    <source>
        <dbReference type="Pfam" id="PF13417"/>
    </source>
</evidence>
<protein>
    <submittedName>
        <fullName evidence="2">Glutaredoxin</fullName>
    </submittedName>
</protein>
<dbReference type="SUPFAM" id="SSF52833">
    <property type="entry name" value="Thioredoxin-like"/>
    <property type="match status" value="1"/>
</dbReference>
<comment type="caution">
    <text evidence="2">The sequence shown here is derived from an EMBL/GenBank/DDBJ whole genome shotgun (WGS) entry which is preliminary data.</text>
</comment>
<dbReference type="PROSITE" id="PS51354">
    <property type="entry name" value="GLUTAREDOXIN_2"/>
    <property type="match status" value="1"/>
</dbReference>